<comment type="caution">
    <text evidence="3">The sequence shown here is derived from an EMBL/GenBank/DDBJ whole genome shotgun (WGS) entry which is preliminary data.</text>
</comment>
<dbReference type="Proteomes" id="UP000540490">
    <property type="component" value="Unassembled WGS sequence"/>
</dbReference>
<dbReference type="EMBL" id="JABEQN010000009">
    <property type="protein sequence ID" value="MBB2193810.1"/>
    <property type="molecule type" value="Genomic_DNA"/>
</dbReference>
<name>A0A7W4IKZ4_9PROT</name>
<feature type="compositionally biased region" description="Basic and acidic residues" evidence="1">
    <location>
        <begin position="350"/>
        <end position="360"/>
    </location>
</feature>
<reference evidence="5 6" key="1">
    <citation type="submission" date="2020-04" db="EMBL/GenBank/DDBJ databases">
        <title>Description of novel Gluconacetobacter.</title>
        <authorList>
            <person name="Sombolestani A."/>
        </authorList>
    </citation>
    <scope>NUCLEOTIDE SEQUENCE [LARGE SCALE GENOMIC DNA]</scope>
    <source>
        <strain evidence="4 5">LMG 1728</strain>
        <strain evidence="3 6">LMG 1731</strain>
    </source>
</reference>
<gene>
    <name evidence="4" type="ORF">HLH25_09160</name>
    <name evidence="3" type="ORF">HLH26_08980</name>
</gene>
<accession>A0A7W4IKZ4</accession>
<evidence type="ECO:0000313" key="4">
    <source>
        <dbReference type="EMBL" id="MBB2193810.1"/>
    </source>
</evidence>
<evidence type="ECO:0000256" key="1">
    <source>
        <dbReference type="SAM" id="MobiDB-lite"/>
    </source>
</evidence>
<dbReference type="EMBL" id="JABEQO010000009">
    <property type="protein sequence ID" value="MBB2164674.1"/>
    <property type="molecule type" value="Genomic_DNA"/>
</dbReference>
<dbReference type="RefSeq" id="WP_182973777.1">
    <property type="nucleotide sequence ID" value="NZ_JABEQN010000009.1"/>
</dbReference>
<dbReference type="Pfam" id="PF16793">
    <property type="entry name" value="RepB_primase"/>
    <property type="match status" value="1"/>
</dbReference>
<feature type="compositionally biased region" description="Basic and acidic residues" evidence="1">
    <location>
        <begin position="446"/>
        <end position="465"/>
    </location>
</feature>
<organism evidence="3 6">
    <name type="scientific">Gluconacetobacter dulcium</name>
    <dbReference type="NCBI Taxonomy" id="2729096"/>
    <lineage>
        <taxon>Bacteria</taxon>
        <taxon>Pseudomonadati</taxon>
        <taxon>Pseudomonadota</taxon>
        <taxon>Alphaproteobacteria</taxon>
        <taxon>Acetobacterales</taxon>
        <taxon>Acetobacteraceae</taxon>
        <taxon>Gluconacetobacter</taxon>
    </lineage>
</organism>
<protein>
    <recommendedName>
        <fullName evidence="2">RepB-like DNA primase domain-containing protein</fullName>
    </recommendedName>
</protein>
<dbReference type="AlphaFoldDB" id="A0A7W4IKZ4"/>
<evidence type="ECO:0000313" key="6">
    <source>
        <dbReference type="Proteomes" id="UP000561077"/>
    </source>
</evidence>
<evidence type="ECO:0000259" key="2">
    <source>
        <dbReference type="Pfam" id="PF16793"/>
    </source>
</evidence>
<proteinExistence type="predicted"/>
<sequence length="465" mass="51997">MADLTREEVDRLRRLDPAGVHAALISAGDLPMDRALPSRDGNLRPASNSIDTVKWAKRCDYNAALDWLHKHFADDKTHERNVGKKEIDRPLLAAEWTINQQVKRQMDALGCSEVRLTLMQKADDSAPKIDEDGKKIKNKAGYLPGKRTEDGEKVEKFYNTKDLQNAVGMLRMKNSIKEGMNILITPMDRHSFYVMIDDAVSPDPSKSAVQYWRDQGYRPCLGLKTSWNSHQIVFRVPKAPFRRQGVASGTDDQVYDRRGLNQFFTDLNQRFGDPRISGLRHGIRLAGYRNMKPKHARDVEGKAWSVEFPFIEITHAESAFCEKTMRDALKFCASDVVGNIEARRDAIAQHMAERASRDPDQPPPRTVLPPRGGVPPVKTMVASGQPAYPPARAITLAPADRPGGALDQPAPRATLPPRGGVLPARNMVAPARPTPLERQIASSDRAYARHQSENAHKTAEKPQCR</sequence>
<feature type="region of interest" description="Disordered" evidence="1">
    <location>
        <begin position="350"/>
        <end position="374"/>
    </location>
</feature>
<dbReference type="Gene3D" id="3.30.70.1790">
    <property type="entry name" value="RepB DNA-primase, N-terminal domain"/>
    <property type="match status" value="1"/>
</dbReference>
<evidence type="ECO:0000313" key="3">
    <source>
        <dbReference type="EMBL" id="MBB2164674.1"/>
    </source>
</evidence>
<evidence type="ECO:0000313" key="5">
    <source>
        <dbReference type="Proteomes" id="UP000540490"/>
    </source>
</evidence>
<feature type="region of interest" description="Disordered" evidence="1">
    <location>
        <begin position="398"/>
        <end position="465"/>
    </location>
</feature>
<dbReference type="InterPro" id="IPR039459">
    <property type="entry name" value="RepB-like_DNA_primase_dom"/>
</dbReference>
<feature type="domain" description="RepB-like DNA primase" evidence="2">
    <location>
        <begin position="166"/>
        <end position="307"/>
    </location>
</feature>
<keyword evidence="5" id="KW-1185">Reference proteome</keyword>
<dbReference type="Proteomes" id="UP000561077">
    <property type="component" value="Unassembled WGS sequence"/>
</dbReference>